<dbReference type="Pfam" id="PF19305">
    <property type="entry name" value="MmgE_PrpD_C"/>
    <property type="match status" value="1"/>
</dbReference>
<dbReference type="PANTHER" id="PTHR16943:SF8">
    <property type="entry name" value="2-METHYLCITRATE DEHYDRATASE"/>
    <property type="match status" value="1"/>
</dbReference>
<dbReference type="InterPro" id="IPR045337">
    <property type="entry name" value="MmgE_PrpD_C"/>
</dbReference>
<dbReference type="InterPro" id="IPR042183">
    <property type="entry name" value="MmgE/PrpD_sf_1"/>
</dbReference>
<dbReference type="InterPro" id="IPR042188">
    <property type="entry name" value="MmgE/PrpD_sf_2"/>
</dbReference>
<name>A0A7Y8L034_9BURK</name>
<dbReference type="EMBL" id="VYGV01000028">
    <property type="protein sequence ID" value="NWF48674.1"/>
    <property type="molecule type" value="Genomic_DNA"/>
</dbReference>
<sequence length="441" mass="46566">MHAVETFARFATGFAQTPLPAEVAHHAQRAVIDWYASIYPGLDTPAVQVLTQTMAEDLDRGAAQLVQGRQATTRAAALIQGTAAHAAEVDDSFRDAMYHPGAATVAAALAVAQSTGASGPEFLRAVVLGYEISTRIGVVMGRPHYKYWHNTGTMGSFGAAAAAASLLKLDEAAFANALAIAATFTAGLQQAFRLEAMAKPLHAGRAAEAGVLAAQLAAGGMCSSLDVLEGESGLGNAMSEGPDWSAVGATLGTDFHITRLTFKNHIGCGHTFAAIDGALALQQQHGFSHADIEHVALGVYQPTLDIAPHVDPQNADQARFSLHYMVATALVHGSVRLSAFEPDRLNETATRALMQRIHKALDPEVDAAFPGRRGARVAITLRDGRNLTLLQPDRKGDPELPLSDADLEGKLMELATPVVGEAEAHALLARIWQLHQSSHLP</sequence>
<evidence type="ECO:0000259" key="2">
    <source>
        <dbReference type="Pfam" id="PF03972"/>
    </source>
</evidence>
<dbReference type="InterPro" id="IPR005656">
    <property type="entry name" value="MmgE_PrpD"/>
</dbReference>
<dbReference type="Proteomes" id="UP000545507">
    <property type="component" value="Unassembled WGS sequence"/>
</dbReference>
<organism evidence="4 5">
    <name type="scientific">Hydrogenophaga aromaticivorans</name>
    <dbReference type="NCBI Taxonomy" id="2610898"/>
    <lineage>
        <taxon>Bacteria</taxon>
        <taxon>Pseudomonadati</taxon>
        <taxon>Pseudomonadota</taxon>
        <taxon>Betaproteobacteria</taxon>
        <taxon>Burkholderiales</taxon>
        <taxon>Comamonadaceae</taxon>
        <taxon>Hydrogenophaga</taxon>
    </lineage>
</organism>
<protein>
    <submittedName>
        <fullName evidence="4">MmgE/PrpD family protein</fullName>
    </submittedName>
</protein>
<feature type="domain" description="MmgE/PrpD C-terminal" evidence="3">
    <location>
        <begin position="268"/>
        <end position="432"/>
    </location>
</feature>
<gene>
    <name evidence="4" type="ORF">F3K02_25935</name>
</gene>
<dbReference type="PANTHER" id="PTHR16943">
    <property type="entry name" value="2-METHYLCITRATE DEHYDRATASE-RELATED"/>
    <property type="match status" value="1"/>
</dbReference>
<comment type="similarity">
    <text evidence="1">Belongs to the PrpD family.</text>
</comment>
<dbReference type="GO" id="GO:0016829">
    <property type="term" value="F:lyase activity"/>
    <property type="evidence" value="ECO:0007669"/>
    <property type="project" value="InterPro"/>
</dbReference>
<evidence type="ECO:0000313" key="4">
    <source>
        <dbReference type="EMBL" id="NWF48674.1"/>
    </source>
</evidence>
<reference evidence="4 5" key="1">
    <citation type="submission" date="2019-09" db="EMBL/GenBank/DDBJ databases">
        <title>Hydrogenophaga aromatica sp. nov., isolated from a para-xylene-degrading enrichment culture.</title>
        <authorList>
            <person name="Tancsics A."/>
            <person name="Banerjee S."/>
        </authorList>
    </citation>
    <scope>NUCLEOTIDE SEQUENCE [LARGE SCALE GENOMIC DNA]</scope>
    <source>
        <strain evidence="4 5">D2P1</strain>
    </source>
</reference>
<dbReference type="SUPFAM" id="SSF103378">
    <property type="entry name" value="2-methylcitrate dehydratase PrpD"/>
    <property type="match status" value="1"/>
</dbReference>
<evidence type="ECO:0000256" key="1">
    <source>
        <dbReference type="ARBA" id="ARBA00006174"/>
    </source>
</evidence>
<dbReference type="Gene3D" id="1.10.4100.10">
    <property type="entry name" value="2-methylcitrate dehydratase PrpD"/>
    <property type="match status" value="1"/>
</dbReference>
<proteinExistence type="inferred from homology"/>
<evidence type="ECO:0000313" key="5">
    <source>
        <dbReference type="Proteomes" id="UP000545507"/>
    </source>
</evidence>
<evidence type="ECO:0000259" key="3">
    <source>
        <dbReference type="Pfam" id="PF19305"/>
    </source>
</evidence>
<keyword evidence="5" id="KW-1185">Reference proteome</keyword>
<dbReference type="RefSeq" id="WP_177139437.1">
    <property type="nucleotide sequence ID" value="NZ_VYGV01000028.1"/>
</dbReference>
<feature type="domain" description="MmgE/PrpD N-terminal" evidence="2">
    <location>
        <begin position="5"/>
        <end position="245"/>
    </location>
</feature>
<comment type="caution">
    <text evidence="4">The sequence shown here is derived from an EMBL/GenBank/DDBJ whole genome shotgun (WGS) entry which is preliminary data.</text>
</comment>
<dbReference type="AlphaFoldDB" id="A0A7Y8L034"/>
<dbReference type="Pfam" id="PF03972">
    <property type="entry name" value="MmgE_PrpD_N"/>
    <property type="match status" value="1"/>
</dbReference>
<dbReference type="InterPro" id="IPR045336">
    <property type="entry name" value="MmgE_PrpD_N"/>
</dbReference>
<dbReference type="InterPro" id="IPR036148">
    <property type="entry name" value="MmgE/PrpD_sf"/>
</dbReference>
<accession>A0A7Y8L034</accession>
<dbReference type="Gene3D" id="3.30.1330.120">
    <property type="entry name" value="2-methylcitrate dehydratase PrpD"/>
    <property type="match status" value="1"/>
</dbReference>